<evidence type="ECO:0000313" key="2">
    <source>
        <dbReference type="EMBL" id="MCP9598635.1"/>
    </source>
</evidence>
<accession>A0AAW5IM89</accession>
<sequence length="45" mass="4954">MRDKSDEGQAMESLGTGVRWGLLPSLLLCFFAGGAGLQEKREREL</sequence>
<feature type="transmembrane region" description="Helical" evidence="1">
    <location>
        <begin position="20"/>
        <end position="37"/>
    </location>
</feature>
<dbReference type="AlphaFoldDB" id="A0AAW5IM89"/>
<proteinExistence type="predicted"/>
<name>A0AAW5IM89_9BACT</name>
<keyword evidence="1" id="KW-1133">Transmembrane helix</keyword>
<keyword evidence="1" id="KW-0472">Membrane</keyword>
<dbReference type="RefSeq" id="WP_254973069.1">
    <property type="nucleotide sequence ID" value="NZ_JANDWK010000002.1"/>
</dbReference>
<keyword evidence="1" id="KW-0812">Transmembrane</keyword>
<dbReference type="EMBL" id="JANDWN010000002">
    <property type="protein sequence ID" value="MCP9598635.1"/>
    <property type="molecule type" value="Genomic_DNA"/>
</dbReference>
<comment type="caution">
    <text evidence="2">The sequence shown here is derived from an EMBL/GenBank/DDBJ whole genome shotgun (WGS) entry which is preliminary data.</text>
</comment>
<reference evidence="2" key="1">
    <citation type="submission" date="2022-07" db="EMBL/GenBank/DDBJ databases">
        <title>Prevotella copri.</title>
        <authorList>
            <person name="Yang C."/>
        </authorList>
    </citation>
    <scope>NUCLEOTIDE SEQUENCE</scope>
    <source>
        <strain evidence="2">HF1476</strain>
    </source>
</reference>
<gene>
    <name evidence="2" type="ORF">NNC55_01490</name>
</gene>
<evidence type="ECO:0000256" key="1">
    <source>
        <dbReference type="SAM" id="Phobius"/>
    </source>
</evidence>
<evidence type="ECO:0000313" key="3">
    <source>
        <dbReference type="Proteomes" id="UP001204486"/>
    </source>
</evidence>
<dbReference type="Proteomes" id="UP001204486">
    <property type="component" value="Unassembled WGS sequence"/>
</dbReference>
<organism evidence="2 3">
    <name type="scientific">Segatella copri</name>
    <dbReference type="NCBI Taxonomy" id="165179"/>
    <lineage>
        <taxon>Bacteria</taxon>
        <taxon>Pseudomonadati</taxon>
        <taxon>Bacteroidota</taxon>
        <taxon>Bacteroidia</taxon>
        <taxon>Bacteroidales</taxon>
        <taxon>Prevotellaceae</taxon>
        <taxon>Segatella</taxon>
    </lineage>
</organism>
<protein>
    <submittedName>
        <fullName evidence="2">Uncharacterized protein</fullName>
    </submittedName>
</protein>